<organism evidence="1 3">
    <name type="scientific">Prunus armeniaca</name>
    <name type="common">Apricot</name>
    <name type="synonym">Armeniaca vulgaris</name>
    <dbReference type="NCBI Taxonomy" id="36596"/>
    <lineage>
        <taxon>Eukaryota</taxon>
        <taxon>Viridiplantae</taxon>
        <taxon>Streptophyta</taxon>
        <taxon>Embryophyta</taxon>
        <taxon>Tracheophyta</taxon>
        <taxon>Spermatophyta</taxon>
        <taxon>Magnoliopsida</taxon>
        <taxon>eudicotyledons</taxon>
        <taxon>Gunneridae</taxon>
        <taxon>Pentapetalae</taxon>
        <taxon>rosids</taxon>
        <taxon>fabids</taxon>
        <taxon>Rosales</taxon>
        <taxon>Rosaceae</taxon>
        <taxon>Amygdaloideae</taxon>
        <taxon>Amygdaleae</taxon>
        <taxon>Prunus</taxon>
    </lineage>
</organism>
<dbReference type="Proteomes" id="UP000507245">
    <property type="component" value="Unassembled WGS sequence"/>
</dbReference>
<dbReference type="PANTHER" id="PTHR33223:SF10">
    <property type="entry name" value="AMINOTRANSFERASE-LIKE PLANT MOBILE DOMAIN-CONTAINING PROTEIN"/>
    <property type="match status" value="1"/>
</dbReference>
<dbReference type="AlphaFoldDB" id="A0A6J5UPM6"/>
<keyword evidence="4" id="KW-1185">Reference proteome</keyword>
<dbReference type="EMBL" id="CAEKDK010000004">
    <property type="protein sequence ID" value="CAB4278500.1"/>
    <property type="molecule type" value="Genomic_DNA"/>
</dbReference>
<accession>A0A6J5UPM6</accession>
<proteinExistence type="predicted"/>
<dbReference type="PANTHER" id="PTHR33223">
    <property type="entry name" value="CCHC-TYPE DOMAIN-CONTAINING PROTEIN"/>
    <property type="match status" value="1"/>
</dbReference>
<name>A0A6J5UPM6_PRUAR</name>
<sequence>MSVKDVGDAMKCGAFPLLLERSAKDWFKSLKRNSISSFYLLKQSFVNQFLSTSKKRYPPHYLLSISCSKDTTYTALLAGFRRGPFIFHVNKLPPKSYEDLVSEAYCHAIVEEMTYDTLEGKDPSQPSVGKAEIGHKILNKFRSRFDNYTPLNTNRQEVFFHIQTKLPRPRPLRFSKGRKDPNPYCRYHHENGHTTDQCYELQDEIEAIIRRGRLSQFVGEKKQAEQHDNIPDKPPRVTKDINVISGGETLAGHSNKARKVYA</sequence>
<evidence type="ECO:0008006" key="5">
    <source>
        <dbReference type="Google" id="ProtNLM"/>
    </source>
</evidence>
<gene>
    <name evidence="1" type="ORF">CURHAP_LOCUS29547</name>
    <name evidence="2" type="ORF">ORAREDHAP_LOCUS29183</name>
</gene>
<dbReference type="Proteomes" id="UP000507222">
    <property type="component" value="Unassembled WGS sequence"/>
</dbReference>
<evidence type="ECO:0000313" key="2">
    <source>
        <dbReference type="EMBL" id="CAB4308907.1"/>
    </source>
</evidence>
<reference evidence="1 3" key="2">
    <citation type="submission" date="2020-05" db="EMBL/GenBank/DDBJ databases">
        <authorList>
            <person name="Campoy J."/>
            <person name="Schneeberger K."/>
            <person name="Spophaly S."/>
        </authorList>
    </citation>
    <scope>NUCLEOTIDE SEQUENCE [LARGE SCALE GENOMIC DNA]</scope>
    <source>
        <strain evidence="1">PruArmRojPasFocal</strain>
    </source>
</reference>
<reference evidence="4" key="1">
    <citation type="journal article" date="2020" name="Genome Biol.">
        <title>Gamete binning: chromosome-level and haplotype-resolved genome assembly enabled by high-throughput single-cell sequencing of gamete genomes.</title>
        <authorList>
            <person name="Campoy J.A."/>
            <person name="Sun H."/>
            <person name="Goel M."/>
            <person name="Jiao W.-B."/>
            <person name="Folz-Donahue K."/>
            <person name="Wang N."/>
            <person name="Rubio M."/>
            <person name="Liu C."/>
            <person name="Kukat C."/>
            <person name="Ruiz D."/>
            <person name="Huettel B."/>
            <person name="Schneeberger K."/>
        </authorList>
    </citation>
    <scope>NUCLEOTIDE SEQUENCE [LARGE SCALE GENOMIC DNA]</scope>
    <source>
        <strain evidence="4">cv. Rojo Pasion</strain>
    </source>
</reference>
<protein>
    <recommendedName>
        <fullName evidence="5">Retrotransposon gag domain-containing protein</fullName>
    </recommendedName>
</protein>
<dbReference type="OrthoDB" id="1194593at2759"/>
<evidence type="ECO:0000313" key="1">
    <source>
        <dbReference type="EMBL" id="CAB4278500.1"/>
    </source>
</evidence>
<evidence type="ECO:0000313" key="4">
    <source>
        <dbReference type="Proteomes" id="UP000507245"/>
    </source>
</evidence>
<dbReference type="EMBL" id="CAEKKB010000004">
    <property type="protein sequence ID" value="CAB4308907.1"/>
    <property type="molecule type" value="Genomic_DNA"/>
</dbReference>
<evidence type="ECO:0000313" key="3">
    <source>
        <dbReference type="Proteomes" id="UP000507222"/>
    </source>
</evidence>